<protein>
    <submittedName>
        <fullName evidence="2">mRNA capping enzyme, C-terminal domain containing protein, putative</fullName>
    </submittedName>
</protein>
<reference evidence="2 3" key="1">
    <citation type="submission" date="2020-08" db="EMBL/GenBank/DDBJ databases">
        <authorList>
            <person name="Newling K."/>
            <person name="Davey J."/>
            <person name="Forrester S."/>
        </authorList>
    </citation>
    <scope>NUCLEOTIDE SEQUENCE [LARGE SCALE GENOMIC DNA]</scope>
    <source>
        <strain evidence="3">Crithidia deanei Carvalho (ATCC PRA-265)</strain>
    </source>
</reference>
<dbReference type="SUPFAM" id="SSF50249">
    <property type="entry name" value="Nucleic acid-binding proteins"/>
    <property type="match status" value="1"/>
</dbReference>
<dbReference type="InterPro" id="IPR012340">
    <property type="entry name" value="NA-bd_OB-fold"/>
</dbReference>
<dbReference type="Proteomes" id="UP000515908">
    <property type="component" value="Chromosome 25"/>
</dbReference>
<sequence>MLPMDNPYQYSIPLVTERGVVGECVYDFPRRVWCIERLRGDKVNANSIVTVLSVMESMVENVVITELSGAKRCAADIQATPISSPPKMSTTHRQSASFSLRASVSAHGKNTLQLLSYTNRTNPDFKNPIPFGFCEVGECEMFTNGPLLTGRALENALNIELANAGGSAAWTDFVVRAFFDGSKGKWVLEELIPNGNNKQCGFNNVLEHLQYILSLDAGARKVFYEKVRTVQLSFTSTIKNADTKLTNDHYGEVAVKEGTE</sequence>
<organism evidence="2 3">
    <name type="scientific">Angomonas deanei</name>
    <dbReference type="NCBI Taxonomy" id="59799"/>
    <lineage>
        <taxon>Eukaryota</taxon>
        <taxon>Discoba</taxon>
        <taxon>Euglenozoa</taxon>
        <taxon>Kinetoplastea</taxon>
        <taxon>Metakinetoplastina</taxon>
        <taxon>Trypanosomatida</taxon>
        <taxon>Trypanosomatidae</taxon>
        <taxon>Strigomonadinae</taxon>
        <taxon>Angomonas</taxon>
    </lineage>
</organism>
<evidence type="ECO:0000313" key="2">
    <source>
        <dbReference type="EMBL" id="CAD2222209.1"/>
    </source>
</evidence>
<dbReference type="InterPro" id="IPR013846">
    <property type="entry name" value="mRNA_cap_enzyme_C"/>
</dbReference>
<accession>A0A7G2CS69</accession>
<evidence type="ECO:0000259" key="1">
    <source>
        <dbReference type="Pfam" id="PF03919"/>
    </source>
</evidence>
<dbReference type="AlphaFoldDB" id="A0A7G2CS69"/>
<dbReference type="VEuPathDB" id="TriTrypDB:ADEAN_000974900"/>
<dbReference type="OrthoDB" id="10248867at2759"/>
<name>A0A7G2CS69_9TRYP</name>
<dbReference type="Gene3D" id="2.40.50.140">
    <property type="entry name" value="Nucleic acid-binding proteins"/>
    <property type="match status" value="1"/>
</dbReference>
<dbReference type="EMBL" id="LR877169">
    <property type="protein sequence ID" value="CAD2222209.1"/>
    <property type="molecule type" value="Genomic_DNA"/>
</dbReference>
<evidence type="ECO:0000313" key="3">
    <source>
        <dbReference type="Proteomes" id="UP000515908"/>
    </source>
</evidence>
<gene>
    <name evidence="2" type="ORF">ADEAN_000974900</name>
</gene>
<keyword evidence="3" id="KW-1185">Reference proteome</keyword>
<dbReference type="Pfam" id="PF03919">
    <property type="entry name" value="mRNA_cap_C"/>
    <property type="match status" value="1"/>
</dbReference>
<feature type="domain" description="mRNA capping enzyme C-terminal" evidence="1">
    <location>
        <begin position="20"/>
        <end position="67"/>
    </location>
</feature>
<proteinExistence type="predicted"/>